<dbReference type="PANTHER" id="PTHR37423">
    <property type="entry name" value="SOLUBLE LYTIC MUREIN TRANSGLYCOSYLASE-RELATED"/>
    <property type="match status" value="1"/>
</dbReference>
<dbReference type="Pfam" id="PF01464">
    <property type="entry name" value="SLT"/>
    <property type="match status" value="1"/>
</dbReference>
<comment type="caution">
    <text evidence="3">The sequence shown here is derived from an EMBL/GenBank/DDBJ whole genome shotgun (WGS) entry which is preliminary data.</text>
</comment>
<proteinExistence type="inferred from homology"/>
<evidence type="ECO:0000256" key="1">
    <source>
        <dbReference type="ARBA" id="ARBA00007734"/>
    </source>
</evidence>
<dbReference type="RefSeq" id="WP_110855966.1">
    <property type="nucleotide sequence ID" value="NZ_QJSQ01000015.1"/>
</dbReference>
<gene>
    <name evidence="3" type="ORF">C7410_115171</name>
</gene>
<dbReference type="SUPFAM" id="SSF53955">
    <property type="entry name" value="Lysozyme-like"/>
    <property type="match status" value="1"/>
</dbReference>
<dbReference type="OrthoDB" id="9135904at2"/>
<accession>A0A2V4TJB6</accession>
<evidence type="ECO:0000259" key="2">
    <source>
        <dbReference type="Pfam" id="PF01464"/>
    </source>
</evidence>
<name>A0A2V4TJB6_9BURK</name>
<dbReference type="InterPro" id="IPR023346">
    <property type="entry name" value="Lysozyme-like_dom_sf"/>
</dbReference>
<organism evidence="3 4">
    <name type="scientific">Paraburkholderia silvatlantica</name>
    <dbReference type="NCBI Taxonomy" id="321895"/>
    <lineage>
        <taxon>Bacteria</taxon>
        <taxon>Pseudomonadati</taxon>
        <taxon>Pseudomonadota</taxon>
        <taxon>Betaproteobacteria</taxon>
        <taxon>Burkholderiales</taxon>
        <taxon>Burkholderiaceae</taxon>
        <taxon>Paraburkholderia</taxon>
    </lineage>
</organism>
<evidence type="ECO:0000313" key="4">
    <source>
        <dbReference type="Proteomes" id="UP000247772"/>
    </source>
</evidence>
<dbReference type="AlphaFoldDB" id="A0A2V4TJB6"/>
<dbReference type="PANTHER" id="PTHR37423:SF2">
    <property type="entry name" value="MEMBRANE-BOUND LYTIC MUREIN TRANSGLYCOSYLASE C"/>
    <property type="match status" value="1"/>
</dbReference>
<dbReference type="Gene3D" id="1.10.530.10">
    <property type="match status" value="1"/>
</dbReference>
<protein>
    <submittedName>
        <fullName evidence="3">Transglycosylase-like protein with SLT domain</fullName>
    </submittedName>
</protein>
<sequence length="710" mass="71506">MANYDSIIQAAAQRFNVDPALIRGVIATESNGNQNAQSGVGATGLMQIMPTNYKALGITDPKDPTQNIMGGTQLLSQLLDRFGDPVTALRHYHGGDDTSKWGPVNAAYPGKVLAAGGIQQMPQTLPGIPTAPASGAQSDDAIFSAFTKGAAPAQPQQQGPNDDQILAAFTKSAPATQAPAAQAAPAPASTDQPGSVMSFLAGLGRGVQETALGGQQLLGHGLQTMGANAAGNWLVNDANQGLQRGAQEVAPYQAAHPLATGAGTIGGSIAATAPLAAMAPVAGSYLGAAGVGAGLGAANAALSPVDQSSGNYWSDKAKQMGLGALTGGALAPVATFAGRMISPNVSPDVQALLDRGVTPTPGQILGGGFARTEDKLTSVPFLGDMIKSAQGRALGQFNQAAYNQALAPIGETFDSTTAKVGQEGIAQVKGKIQDVYNNVLPQMQFRVDPQFQSDVINLGQMAQSLPDAQQKTFMSVLKNQIFGKMGPQGNMDGQTLKGVSEELGDKAAGYMGDQSYDNRQLGAAISALKLSLMNGVKRSSPGDLAQQLDSADAAWANFARIRNAGASTGAGNAEGIFTPAQLQSAVRSGDKTAGKGAFATGNALMQDLSSAGQSVLGSKYPDSGTAGRGLLALLAPGGVAAGLATAPGSTLATLGGIGLGSLPYTGLGQRAVAAALTARPQFAQPVGNAIAQFGPRVVAGGLPALLSGSR</sequence>
<reference evidence="3 4" key="1">
    <citation type="submission" date="2018-06" db="EMBL/GenBank/DDBJ databases">
        <title>Genomic Encyclopedia of Type Strains, Phase IV (KMG-V): Genome sequencing to study the core and pangenomes of soil and plant-associated prokaryotes.</title>
        <authorList>
            <person name="Whitman W."/>
        </authorList>
    </citation>
    <scope>NUCLEOTIDE SEQUENCE [LARGE SCALE GENOMIC DNA]</scope>
    <source>
        <strain evidence="3 4">SRCL-318</strain>
    </source>
</reference>
<dbReference type="InterPro" id="IPR008258">
    <property type="entry name" value="Transglycosylase_SLT_dom_1"/>
</dbReference>
<evidence type="ECO:0000313" key="3">
    <source>
        <dbReference type="EMBL" id="PYE21328.1"/>
    </source>
</evidence>
<feature type="domain" description="Transglycosylase SLT" evidence="2">
    <location>
        <begin position="7"/>
        <end position="98"/>
    </location>
</feature>
<comment type="similarity">
    <text evidence="1">Belongs to the transglycosylase Slt family.</text>
</comment>
<dbReference type="Proteomes" id="UP000247772">
    <property type="component" value="Unassembled WGS sequence"/>
</dbReference>
<dbReference type="EMBL" id="QJSQ01000015">
    <property type="protein sequence ID" value="PYE21328.1"/>
    <property type="molecule type" value="Genomic_DNA"/>
</dbReference>